<dbReference type="GO" id="GO:0005737">
    <property type="term" value="C:cytoplasm"/>
    <property type="evidence" value="ECO:0007669"/>
    <property type="project" value="TreeGrafter"/>
</dbReference>
<reference evidence="2" key="2">
    <citation type="journal article" date="2021" name="PeerJ">
        <title>Extensive microbial diversity within the chicken gut microbiome revealed by metagenomics and culture.</title>
        <authorList>
            <person name="Gilroy R."/>
            <person name="Ravi A."/>
            <person name="Getino M."/>
            <person name="Pursley I."/>
            <person name="Horton D.L."/>
            <person name="Alikhan N.F."/>
            <person name="Baker D."/>
            <person name="Gharbi K."/>
            <person name="Hall N."/>
            <person name="Watson M."/>
            <person name="Adriaenssens E.M."/>
            <person name="Foster-Nyarko E."/>
            <person name="Jarju S."/>
            <person name="Secka A."/>
            <person name="Antonio M."/>
            <person name="Oren A."/>
            <person name="Chaudhuri R.R."/>
            <person name="La Ragione R."/>
            <person name="Hildebrand F."/>
            <person name="Pallen M.J."/>
        </authorList>
    </citation>
    <scope>NUCLEOTIDE SEQUENCE</scope>
    <source>
        <strain evidence="2">CHK188-20938</strain>
    </source>
</reference>
<name>A0A9D1TAC0_9FIRM</name>
<evidence type="ECO:0000313" key="2">
    <source>
        <dbReference type="EMBL" id="HIV25270.1"/>
    </source>
</evidence>
<dbReference type="EMBL" id="DVOO01000015">
    <property type="protein sequence ID" value="HIV25270.1"/>
    <property type="molecule type" value="Genomic_DNA"/>
</dbReference>
<protein>
    <submittedName>
        <fullName evidence="2">Cobalamin biosynthesis protein P47K</fullName>
    </submittedName>
</protein>
<sequence length="206" mass="22556">MKFLIVGGFLGSGKTSFILALARYLVQTRGITKVAILENEIGEVGVDDRVLRGSGYRVKGMFDGCVCCTMAGELLINVRMIQEDYNPDWIIMEPTGMAFPGSIRQNLQDTLDIHPVIVCLADAQRWQKILKPLGHLLSLQMKDADLILLNKADLAEPGELDAARESIRELNARAEILCTSTAEGIDSAVFDRILELGGTAYGTADR</sequence>
<dbReference type="PANTHER" id="PTHR13748">
    <property type="entry name" value="COBW-RELATED"/>
    <property type="match status" value="1"/>
</dbReference>
<dbReference type="SUPFAM" id="SSF52540">
    <property type="entry name" value="P-loop containing nucleoside triphosphate hydrolases"/>
    <property type="match status" value="1"/>
</dbReference>
<evidence type="ECO:0000313" key="3">
    <source>
        <dbReference type="Proteomes" id="UP000824169"/>
    </source>
</evidence>
<dbReference type="InterPro" id="IPR027417">
    <property type="entry name" value="P-loop_NTPase"/>
</dbReference>
<gene>
    <name evidence="2" type="ORF">IAB71_05700</name>
</gene>
<evidence type="ECO:0000259" key="1">
    <source>
        <dbReference type="Pfam" id="PF02492"/>
    </source>
</evidence>
<reference evidence="2" key="1">
    <citation type="submission" date="2020-10" db="EMBL/GenBank/DDBJ databases">
        <authorList>
            <person name="Gilroy R."/>
        </authorList>
    </citation>
    <scope>NUCLEOTIDE SEQUENCE</scope>
    <source>
        <strain evidence="2">CHK188-20938</strain>
    </source>
</reference>
<dbReference type="Proteomes" id="UP000824169">
    <property type="component" value="Unassembled WGS sequence"/>
</dbReference>
<dbReference type="InterPro" id="IPR003495">
    <property type="entry name" value="CobW/HypB/UreG_nucleotide-bd"/>
</dbReference>
<dbReference type="InterPro" id="IPR051316">
    <property type="entry name" value="Zinc-reg_GTPase_activator"/>
</dbReference>
<feature type="domain" description="CobW/HypB/UreG nucleotide-binding" evidence="1">
    <location>
        <begin position="4"/>
        <end position="177"/>
    </location>
</feature>
<dbReference type="AlphaFoldDB" id="A0A9D1TAC0"/>
<comment type="caution">
    <text evidence="2">The sequence shown here is derived from an EMBL/GenBank/DDBJ whole genome shotgun (WGS) entry which is preliminary data.</text>
</comment>
<organism evidence="2 3">
    <name type="scientific">Candidatus Scatomonas pullistercoris</name>
    <dbReference type="NCBI Taxonomy" id="2840920"/>
    <lineage>
        <taxon>Bacteria</taxon>
        <taxon>Bacillati</taxon>
        <taxon>Bacillota</taxon>
        <taxon>Clostridia</taxon>
        <taxon>Lachnospirales</taxon>
        <taxon>Lachnospiraceae</taxon>
        <taxon>Lachnospiraceae incertae sedis</taxon>
        <taxon>Candidatus Scatomonas</taxon>
    </lineage>
</organism>
<accession>A0A9D1TAC0</accession>
<dbReference type="PANTHER" id="PTHR13748:SF62">
    <property type="entry name" value="COBW DOMAIN-CONTAINING PROTEIN"/>
    <property type="match status" value="1"/>
</dbReference>
<proteinExistence type="predicted"/>
<dbReference type="Gene3D" id="3.40.50.300">
    <property type="entry name" value="P-loop containing nucleotide triphosphate hydrolases"/>
    <property type="match status" value="1"/>
</dbReference>
<dbReference type="Pfam" id="PF02492">
    <property type="entry name" value="cobW"/>
    <property type="match status" value="1"/>
</dbReference>